<dbReference type="EMBL" id="CYSA01000023">
    <property type="protein sequence ID" value="CUH66348.1"/>
    <property type="molecule type" value="Genomic_DNA"/>
</dbReference>
<sequence>MFMDKTTEAIAFFIGLFQTVAEATSTRLDYSSFKFYRKQQPLDPLHEHSVQRDFIYGPEGYDPQVQDPGPFGFPAALLRLKPLHISPDASLQSDGIGNLGTGTAPYSSSYETDLDLPPIIVAPPPGATMQVTIQVNTLTDQDIIDMSPETAASFIQIQSETLAALQAQADHLQILPPLTPQLATSSETIGAAETASAMFTQILARSGAATEQTPHATVHLATGAATQGVTVDGQSATQMPNWQDLLPHALQSGQDDAQQDAVHARTTGGNLALNEAVSVGGGVDAAVIAVGGDVVSLDVISQVNVLRDDVAQPEASNQVVNAAGISGRPTQGATPETGVAGFVPDLLTLATIEGDLITYDWIHQINSIRDEDTVSFTTSGSESLISVGGNQTMNSDLTTMLGQAYDLIIVEGDMITQNVVTQTNILLDEDVLRPAPLGDETGPVFDPSTAETSGNALINSATITHTQTDQFSALSSEFRELLGDFDPESPDLSSVLTSALLAPMDIMNALYITGDLIQMREVSQTNVISDSDLIQSTEPENPGTVQTLSTGDNAAVNLASIVDFGLPSHVMSGGSVFSDAVLYQARLISDDAPPTNVMLAPDPATQLASEAVAFLTDFAATGPTGEMEHGVHPTTMSEDGPPHLDVMQTMLA</sequence>
<gene>
    <name evidence="1" type="ORF">TG4357_02384</name>
</gene>
<accession>A0A0P1FDX1</accession>
<dbReference type="AlphaFoldDB" id="A0A0P1FDX1"/>
<dbReference type="Proteomes" id="UP000051587">
    <property type="component" value="Unassembled WGS sequence"/>
</dbReference>
<dbReference type="STRING" id="53501.SAMN04488043_104115"/>
<proteinExistence type="predicted"/>
<name>A0A0P1FDX1_THAGE</name>
<protein>
    <submittedName>
        <fullName evidence="1">Uncharacterized protein</fullName>
    </submittedName>
</protein>
<reference evidence="1 2" key="1">
    <citation type="submission" date="2015-09" db="EMBL/GenBank/DDBJ databases">
        <authorList>
            <consortium name="Swine Surveillance"/>
        </authorList>
    </citation>
    <scope>NUCLEOTIDE SEQUENCE [LARGE SCALE GENOMIC DNA]</scope>
    <source>
        <strain evidence="1 2">CECT 4357</strain>
    </source>
</reference>
<evidence type="ECO:0000313" key="2">
    <source>
        <dbReference type="Proteomes" id="UP000051587"/>
    </source>
</evidence>
<evidence type="ECO:0000313" key="1">
    <source>
        <dbReference type="EMBL" id="CUH66348.1"/>
    </source>
</evidence>
<keyword evidence="2" id="KW-1185">Reference proteome</keyword>
<organism evidence="1 2">
    <name type="scientific">Thalassovita gelatinovora</name>
    <name type="common">Thalassobius gelatinovorus</name>
    <dbReference type="NCBI Taxonomy" id="53501"/>
    <lineage>
        <taxon>Bacteria</taxon>
        <taxon>Pseudomonadati</taxon>
        <taxon>Pseudomonadota</taxon>
        <taxon>Alphaproteobacteria</taxon>
        <taxon>Rhodobacterales</taxon>
        <taxon>Roseobacteraceae</taxon>
        <taxon>Thalassovita</taxon>
    </lineage>
</organism>